<accession>A0A0B6D489</accession>
<dbReference type="Proteomes" id="UP000031830">
    <property type="component" value="Chromosome"/>
</dbReference>
<reference evidence="2 3" key="1">
    <citation type="journal article" date="2015" name="Genome Announc.">
        <title>Genome sequencing of 18 francisella strains to aid in assay development and testing.</title>
        <authorList>
            <person name="Johnson S.L."/>
            <person name="Daligault H.E."/>
            <person name="Davenport K.W."/>
            <person name="Coyne S.R."/>
            <person name="Frey K.G."/>
            <person name="Koroleva G.I."/>
            <person name="Broomall S.M."/>
            <person name="Bishop-Lilly K.A."/>
            <person name="Bruce D.C."/>
            <person name="Chertkov O."/>
            <person name="Freitas T."/>
            <person name="Jaissle J."/>
            <person name="Ladner J.T."/>
            <person name="Rosenzweig C.N."/>
            <person name="Gibbons H.S."/>
            <person name="Palacios G.F."/>
            <person name="Redden C.L."/>
            <person name="Xu Y."/>
            <person name="Minogue T.D."/>
            <person name="Chain P.S."/>
        </authorList>
    </citation>
    <scope>NUCLEOTIDE SEQUENCE [LARGE SCALE GENOMIC DNA]</scope>
    <source>
        <strain evidence="2 3">GA01-2794</strain>
    </source>
</reference>
<feature type="signal peptide" evidence="1">
    <location>
        <begin position="1"/>
        <end position="22"/>
    </location>
</feature>
<dbReference type="STRING" id="28110.KU46_733"/>
<evidence type="ECO:0000256" key="1">
    <source>
        <dbReference type="SAM" id="SignalP"/>
    </source>
</evidence>
<organism evidence="2 3">
    <name type="scientific">Francisella philomiragia</name>
    <dbReference type="NCBI Taxonomy" id="28110"/>
    <lineage>
        <taxon>Bacteria</taxon>
        <taxon>Pseudomonadati</taxon>
        <taxon>Pseudomonadota</taxon>
        <taxon>Gammaproteobacteria</taxon>
        <taxon>Thiotrichales</taxon>
        <taxon>Francisellaceae</taxon>
        <taxon>Francisella</taxon>
    </lineage>
</organism>
<dbReference type="KEGG" id="fpz:LA55_182"/>
<dbReference type="EMBL" id="CP009440">
    <property type="protein sequence ID" value="AJI53137.1"/>
    <property type="molecule type" value="Genomic_DNA"/>
</dbReference>
<feature type="chain" id="PRO_5002122011" evidence="1">
    <location>
        <begin position="23"/>
        <end position="146"/>
    </location>
</feature>
<proteinExistence type="predicted"/>
<protein>
    <submittedName>
        <fullName evidence="2">Uncharacterized protein</fullName>
    </submittedName>
</protein>
<dbReference type="AlphaFoldDB" id="A0A0B6D489"/>
<sequence>MFHRFKLIVCLTLVLLPFSLYAKDKKLDYSNFLGTWTNVDKNTQSIVKFEITADAKGNPLISLKGNCSPTFCDIGPYKLVLYGDSAVSKKAVSAIANYDIDWSKGYYVLRLESADKVELSSYTRYDDFRTNSYTSGVFVKSDSVDK</sequence>
<keyword evidence="1" id="KW-0732">Signal</keyword>
<evidence type="ECO:0000313" key="2">
    <source>
        <dbReference type="EMBL" id="AJI53137.1"/>
    </source>
</evidence>
<dbReference type="OrthoDB" id="122807at2"/>
<name>A0A0B6D489_9GAMM</name>
<dbReference type="RefSeq" id="WP_044525483.1">
    <property type="nucleotide sequence ID" value="NZ_CP009440.1"/>
</dbReference>
<evidence type="ECO:0000313" key="3">
    <source>
        <dbReference type="Proteomes" id="UP000031830"/>
    </source>
</evidence>
<gene>
    <name evidence="2" type="ORF">LA55_182</name>
</gene>